<reference evidence="1 2" key="2">
    <citation type="journal article" date="2016" name="FEMS Yeast Res.">
        <title>Curation of the genome annotation of Pichia pastoris (Komagataella phaffii) CBS7435 from gene level to protein function.</title>
        <authorList>
            <person name="Valli M."/>
            <person name="Tatto N.E."/>
            <person name="Peymann A."/>
            <person name="Gruber C."/>
            <person name="Landes N."/>
            <person name="Ekker H."/>
            <person name="Thallinger G.G."/>
            <person name="Mattanovich D."/>
            <person name="Gasser B."/>
            <person name="Graf A.B."/>
        </authorList>
    </citation>
    <scope>GENOME REANNOTATION</scope>
    <source>
        <strain evidence="1 2">ATCC 76273 / CBS 7435 / CECT 11047 / NRRL Y-11430 / Wegner 21-1</strain>
    </source>
</reference>
<name>A0A1G4KPE1_KOMPC</name>
<evidence type="ECO:0000313" key="1">
    <source>
        <dbReference type="EMBL" id="SCV11872.1"/>
    </source>
</evidence>
<gene>
    <name evidence="1" type="ordered locus">PP7435_Chr1-2709</name>
</gene>
<dbReference type="AlphaFoldDB" id="A0A1G4KPE1"/>
<dbReference type="EMBL" id="FR839628">
    <property type="protein sequence ID" value="SCV11872.1"/>
    <property type="molecule type" value="Genomic_DNA"/>
</dbReference>
<organism evidence="1 2">
    <name type="scientific">Komagataella phaffii (strain ATCC 76273 / CBS 7435 / CECT 11047 / NRRL Y-11430 / Wegner 21-1)</name>
    <name type="common">Yeast</name>
    <name type="synonym">Pichia pastoris</name>
    <dbReference type="NCBI Taxonomy" id="981350"/>
    <lineage>
        <taxon>Eukaryota</taxon>
        <taxon>Fungi</taxon>
        <taxon>Dikarya</taxon>
        <taxon>Ascomycota</taxon>
        <taxon>Saccharomycotina</taxon>
        <taxon>Pichiomycetes</taxon>
        <taxon>Pichiales</taxon>
        <taxon>Pichiaceae</taxon>
        <taxon>Komagataella</taxon>
    </lineage>
</organism>
<dbReference type="Proteomes" id="UP000006853">
    <property type="component" value="Chromosome 1"/>
</dbReference>
<protein>
    <submittedName>
        <fullName evidence="1">Uncharacterized protein</fullName>
    </submittedName>
</protein>
<keyword evidence="2" id="KW-1185">Reference proteome</keyword>
<proteinExistence type="predicted"/>
<accession>A0A1G4KPE1</accession>
<sequence>MAEARKVFGEVLVDNVLYESAFVIKEPADKLGLDIKPVDCTRGQVPHVRFCWRRADCNLNDVG</sequence>
<reference evidence="1 2" key="1">
    <citation type="journal article" date="2011" name="J. Biotechnol.">
        <title>High-quality genome sequence of Pichia pastoris CBS7435.</title>
        <authorList>
            <person name="Kuberl A."/>
            <person name="Schneider J."/>
            <person name="Thallinger G.G."/>
            <person name="Anderl I."/>
            <person name="Wibberg D."/>
            <person name="Hajek T."/>
            <person name="Jaenicke S."/>
            <person name="Brinkrolf K."/>
            <person name="Goesmann A."/>
            <person name="Szczepanowski R."/>
            <person name="Puhler A."/>
            <person name="Schwab H."/>
            <person name="Glieder A."/>
            <person name="Pichler H."/>
        </authorList>
    </citation>
    <scope>NUCLEOTIDE SEQUENCE [LARGE SCALE GENOMIC DNA]</scope>
    <source>
        <strain evidence="2">ATCC 76273 / CBS 7435 / CECT 11047 / NRRL Y-11430 / Wegner 21-1</strain>
    </source>
</reference>
<evidence type="ECO:0000313" key="2">
    <source>
        <dbReference type="Proteomes" id="UP000006853"/>
    </source>
</evidence>